<feature type="region of interest" description="Disordered" evidence="2">
    <location>
        <begin position="31"/>
        <end position="52"/>
    </location>
</feature>
<feature type="compositionally biased region" description="Low complexity" evidence="2">
    <location>
        <begin position="31"/>
        <end position="51"/>
    </location>
</feature>
<dbReference type="GO" id="GO:0019202">
    <property type="term" value="F:amino acid kinase activity"/>
    <property type="evidence" value="ECO:0007669"/>
    <property type="project" value="TreeGrafter"/>
</dbReference>
<dbReference type="EMBL" id="CP021121">
    <property type="protein sequence ID" value="ARQ71961.1"/>
    <property type="molecule type" value="Genomic_DNA"/>
</dbReference>
<keyword evidence="5" id="KW-1185">Reference proteome</keyword>
<protein>
    <recommendedName>
        <fullName evidence="3">Aminoglycoside phosphotransferase domain-containing protein</fullName>
    </recommendedName>
</protein>
<evidence type="ECO:0000313" key="5">
    <source>
        <dbReference type="Proteomes" id="UP000194218"/>
    </source>
</evidence>
<feature type="domain" description="Aminoglycoside phosphotransferase" evidence="3">
    <location>
        <begin position="122"/>
        <end position="337"/>
    </location>
</feature>
<dbReference type="Pfam" id="PF01636">
    <property type="entry name" value="APH"/>
    <property type="match status" value="1"/>
</dbReference>
<comment type="similarity">
    <text evidence="1">Belongs to the pseudomonas-type ThrB family.</text>
</comment>
<dbReference type="Proteomes" id="UP000194218">
    <property type="component" value="Chromosome"/>
</dbReference>
<dbReference type="SUPFAM" id="SSF56112">
    <property type="entry name" value="Protein kinase-like (PK-like)"/>
    <property type="match status" value="1"/>
</dbReference>
<dbReference type="KEGG" id="smao:CAG99_26810"/>
<accession>A0A1W7D4G2</accession>
<sequence>MPATRPDDCDTYVLLGGRVRPGGQDIPLTVAAAPQGRPGAPRRGAAGAVRPRGGRRFGKTVVAVVGTGGSWLAMMPLTEIDRLKRTVTDAWVSPVADQVAAAWGRPPGTAKWLRSSACHVFVLPGDDQCYLRFIPDTCRGPAAVAAVAGLMARLHDKGAAVVRPVPSASGALTETVDTGLGAMHAMVVEAARGERTDVSALTPARARHWGRALARLHDHAAGLGTGLPDRFREIRLVPRLFAGDTALIEAAAGLTALMDGLPRDPGRLGVIHGDFELDNMTWPADTPIAYDFDEARVSWYGADIASALREVTDDTGRPDPRHRERYDAFLAGYRDVRQLGDEDLAHLPLFTGLNAATFLVRITQALDGAAETPQDLAELREALREMARTHREAVIAIDGRMRREARPLR</sequence>
<evidence type="ECO:0000256" key="2">
    <source>
        <dbReference type="SAM" id="MobiDB-lite"/>
    </source>
</evidence>
<dbReference type="PANTHER" id="PTHR21064">
    <property type="entry name" value="AMINOGLYCOSIDE PHOSPHOTRANSFERASE DOMAIN-CONTAINING PROTEIN-RELATED"/>
    <property type="match status" value="1"/>
</dbReference>
<evidence type="ECO:0000313" key="4">
    <source>
        <dbReference type="EMBL" id="ARQ71961.1"/>
    </source>
</evidence>
<organism evidence="4 5">
    <name type="scientific">Streptomyces marincola</name>
    <dbReference type="NCBI Taxonomy" id="2878388"/>
    <lineage>
        <taxon>Bacteria</taxon>
        <taxon>Bacillati</taxon>
        <taxon>Actinomycetota</taxon>
        <taxon>Actinomycetes</taxon>
        <taxon>Kitasatosporales</taxon>
        <taxon>Streptomycetaceae</taxon>
        <taxon>Streptomyces</taxon>
    </lineage>
</organism>
<dbReference type="PANTHER" id="PTHR21064:SF6">
    <property type="entry name" value="AMINOGLYCOSIDE PHOSPHOTRANSFERASE DOMAIN-CONTAINING PROTEIN"/>
    <property type="match status" value="1"/>
</dbReference>
<reference evidence="4 5" key="1">
    <citation type="submission" date="2017-05" db="EMBL/GenBank/DDBJ databases">
        <title>Complete genome sequence of Streptomyces sp. SCSIO 03032 revealed the diverse biosynthetic pathways for its bioactive secondary metabolites.</title>
        <authorList>
            <person name="Ma L."/>
            <person name="Zhu Y."/>
            <person name="Zhang W."/>
            <person name="Zhang G."/>
            <person name="Tian X."/>
            <person name="Zhang S."/>
            <person name="Zhang C."/>
        </authorList>
    </citation>
    <scope>NUCLEOTIDE SEQUENCE [LARGE SCALE GENOMIC DNA]</scope>
    <source>
        <strain evidence="4 5">SCSIO 03032</strain>
    </source>
</reference>
<name>A0A1W7D4G2_9ACTN</name>
<dbReference type="InterPro" id="IPR011009">
    <property type="entry name" value="Kinase-like_dom_sf"/>
</dbReference>
<dbReference type="InterPro" id="IPR050249">
    <property type="entry name" value="Pseudomonas-type_ThrB"/>
</dbReference>
<dbReference type="Gene3D" id="3.90.1200.10">
    <property type="match status" value="1"/>
</dbReference>
<dbReference type="AlphaFoldDB" id="A0A1W7D4G2"/>
<gene>
    <name evidence="4" type="ORF">CAG99_26810</name>
</gene>
<evidence type="ECO:0000259" key="3">
    <source>
        <dbReference type="Pfam" id="PF01636"/>
    </source>
</evidence>
<proteinExistence type="inferred from homology"/>
<evidence type="ECO:0000256" key="1">
    <source>
        <dbReference type="ARBA" id="ARBA00038240"/>
    </source>
</evidence>
<dbReference type="InterPro" id="IPR002575">
    <property type="entry name" value="Aminoglycoside_PTrfase"/>
</dbReference>